<feature type="transmembrane region" description="Helical" evidence="3">
    <location>
        <begin position="181"/>
        <end position="204"/>
    </location>
</feature>
<evidence type="ECO:0000256" key="3">
    <source>
        <dbReference type="SAM" id="Phobius"/>
    </source>
</evidence>
<dbReference type="PANTHER" id="PTHR10357">
    <property type="entry name" value="ALPHA-AMYLASE FAMILY MEMBER"/>
    <property type="match status" value="1"/>
</dbReference>
<keyword evidence="3" id="KW-0812">Transmembrane</keyword>
<dbReference type="EMBL" id="LN856992">
    <property type="protein sequence ID" value="CRZ24912.1"/>
    <property type="molecule type" value="Genomic_DNA"/>
</dbReference>
<feature type="domain" description="Glycosyl hydrolase family 13 catalytic" evidence="4">
    <location>
        <begin position="224"/>
        <end position="595"/>
    </location>
</feature>
<reference evidence="5" key="1">
    <citation type="journal article" date="2007" name="Science">
        <title>Draft genome of the filarial nematode parasite Brugia malayi.</title>
        <authorList>
            <person name="Ghedin E."/>
            <person name="Wang S."/>
            <person name="Spiro D."/>
            <person name="Caler E."/>
            <person name="Zhao Q."/>
            <person name="Crabtree J."/>
            <person name="Allen J.E."/>
            <person name="Delcher A.L."/>
            <person name="Guiliano D.B."/>
            <person name="Miranda-Saavedra D."/>
            <person name="Angiuoli S.V."/>
            <person name="Creasy T."/>
            <person name="Amedeo P."/>
            <person name="Haas B."/>
            <person name="El-Sayed N.M."/>
            <person name="Wortman J.R."/>
            <person name="Feldblyum T."/>
            <person name="Tallon L."/>
            <person name="Schatz M."/>
            <person name="Shumway M."/>
            <person name="Koo H."/>
            <person name="Salzberg S.L."/>
            <person name="Schobel S."/>
            <person name="Pertea M."/>
            <person name="Pop M."/>
            <person name="White O."/>
            <person name="Barton G.J."/>
            <person name="Carlow C.K."/>
            <person name="Crawford M.J."/>
            <person name="Daub J."/>
            <person name="Dimmic M.W."/>
            <person name="Estes C.F."/>
            <person name="Foster J.M."/>
            <person name="Ganatra M."/>
            <person name="Gregory W.F."/>
            <person name="Johnson N.M."/>
            <person name="Jin J."/>
            <person name="Komuniecki R."/>
            <person name="Korf I."/>
            <person name="Kumar S."/>
            <person name="Laney S."/>
            <person name="Li B.W."/>
            <person name="Li W."/>
            <person name="Lindblom T.H."/>
            <person name="Lustigman S."/>
            <person name="Ma D."/>
            <person name="Maina C.V."/>
            <person name="Martin D.M."/>
            <person name="McCarter J.P."/>
            <person name="McReynolds L."/>
            <person name="Mitreva M."/>
            <person name="Nutman T.B."/>
            <person name="Parkinson J."/>
            <person name="Peregrin-Alvarez J.M."/>
            <person name="Poole C."/>
            <person name="Ren Q."/>
            <person name="Saunders L."/>
            <person name="Sluder A.E."/>
            <person name="Smith K."/>
            <person name="Stanke M."/>
            <person name="Unnasch T.R."/>
            <person name="Ware J."/>
            <person name="Wei A.D."/>
            <person name="Weil G."/>
            <person name="Williams D.J."/>
            <person name="Zhang Y."/>
            <person name="Williams S.A."/>
            <person name="Fraser-Liggett C."/>
            <person name="Slatko B."/>
            <person name="Blaxter M.L."/>
            <person name="Scott A.L."/>
        </authorList>
    </citation>
    <scope>NUCLEOTIDE SEQUENCE</scope>
    <source>
        <strain evidence="5">FR3</strain>
    </source>
</reference>
<dbReference type="InterPro" id="IPR006047">
    <property type="entry name" value="GH13_cat_dom"/>
</dbReference>
<name>A0A0H5SMG8_BRUMA</name>
<dbReference type="GO" id="GO:0004558">
    <property type="term" value="F:alpha-1,4-glucosidase activity"/>
    <property type="evidence" value="ECO:0007669"/>
    <property type="project" value="UniProtKB-EC"/>
</dbReference>
<dbReference type="GO" id="GO:0005975">
    <property type="term" value="P:carbohydrate metabolic process"/>
    <property type="evidence" value="ECO:0007669"/>
    <property type="project" value="InterPro"/>
</dbReference>
<dbReference type="Pfam" id="PF00128">
    <property type="entry name" value="Alpha-amylase"/>
    <property type="match status" value="1"/>
</dbReference>
<dbReference type="Gene3D" id="3.20.20.80">
    <property type="entry name" value="Glycosidases"/>
    <property type="match status" value="2"/>
</dbReference>
<protein>
    <recommendedName>
        <fullName evidence="2">alpha-glucosidase</fullName>
        <ecNumber evidence="2">3.2.1.20</ecNumber>
    </recommendedName>
</protein>
<gene>
    <name evidence="5" type="primary">Bma-atgp-2</name>
    <name evidence="5" type="ORF">BM_Bm2658</name>
</gene>
<evidence type="ECO:0000256" key="1">
    <source>
        <dbReference type="ARBA" id="ARBA00001657"/>
    </source>
</evidence>
<dbReference type="PANTHER" id="PTHR10357:SF230">
    <property type="entry name" value="GLYCOSYL HYDROLASE FAMILY 13 CATALYTIC DOMAIN-CONTAINING PROTEIN"/>
    <property type="match status" value="1"/>
</dbReference>
<dbReference type="InterPro" id="IPR045857">
    <property type="entry name" value="O16G_dom_2"/>
</dbReference>
<keyword evidence="3" id="KW-1133">Transmembrane helix</keyword>
<dbReference type="OMA" id="PNGEKWA"/>
<dbReference type="Gene3D" id="3.90.400.10">
    <property type="entry name" value="Oligo-1,6-glucosidase, Domain 2"/>
    <property type="match status" value="1"/>
</dbReference>
<dbReference type="SUPFAM" id="SSF51445">
    <property type="entry name" value="(Trans)glycosidases"/>
    <property type="match status" value="1"/>
</dbReference>
<evidence type="ECO:0000313" key="5">
    <source>
        <dbReference type="EMBL" id="CRZ24912.1"/>
    </source>
</evidence>
<proteinExistence type="predicted"/>
<dbReference type="InterPro" id="IPR031984">
    <property type="entry name" value="SLC3A2_N"/>
</dbReference>
<dbReference type="EC" id="3.2.1.20" evidence="2"/>
<reference evidence="5" key="2">
    <citation type="submission" date="2012-12" db="EMBL/GenBank/DDBJ databases">
        <authorList>
            <person name="Gao Y.W."/>
            <person name="Fan S.T."/>
            <person name="Sun H.T."/>
            <person name="Wang Z."/>
            <person name="Gao X.L."/>
            <person name="Li Y.G."/>
            <person name="Wang T.C."/>
            <person name="Zhang K."/>
            <person name="Xu W.W."/>
            <person name="Yu Z.J."/>
            <person name="Xia X.Z."/>
        </authorList>
    </citation>
    <scope>NUCLEOTIDE SEQUENCE</scope>
    <source>
        <strain evidence="5">FR3</strain>
    </source>
</reference>
<keyword evidence="3" id="KW-0472">Membrane</keyword>
<dbReference type="SMART" id="SM00642">
    <property type="entry name" value="Aamy"/>
    <property type="match status" value="1"/>
</dbReference>
<sequence>MVGGEGAFYQAVLKVVSDGELYRIKQVSLNKLMHTLTPRAKNVIASKERNIGIITIAICCKSSRHEHASSAPKPLKVSHQQLFKAMMEDNMLPGARGKVPRTYEVDKERHSESYVAAVRGYNHKDAQAISMDKSKDSFKIRASAPLLQEFAMSIQPGENFKYTIVEMERYRNDPFWKTLRWLLFILFWLLWSFMFVVAILIVIFSPGCTPRVVPNWWENAIIYQIWTPSFQDSDASGVGDFIGLSNRLENLRRLGVQAVWLNPFLYSDDFNDAVQDHLTVDPKLGINDDAYKLVDAVHDKEMKIVVSLPVSITSKNHLWYRQSSQASLEQYSNFSDYYHWRKAAEDSPFMSKHKNASYMHYKNRPDWPILNWQSASVRDNMFKIISFWIDKGIDGFYFSGIEYLARMKSASEADWSRIMDIIRDIRNHVDTYVERNPVFKTKIVLFATRDNAREEEKKELVLSGLNLVINYELGSIGKDNQICHRTEDNVAECIHEILTELVHFHSTDNISAMWEFGNPQLSRIASRVKSQQQAELLTMLQLLLPGTSSIYYGDEIGMMDLPNEKLVPVQRGAMQWDDSVNAGFSSAISTNIPVHPAFAHNNWARQYNSQRSQLKTFQKMARLRKRDETISSGRTIIGQLINSTFTITKYVKNENISAGNTYLGAFNFGRTDIALPIEGLDTVKNKELHQAMVVASSSNADQYYYHQMVDISSGTVTISSEQGVIFKLSF</sequence>
<comment type="catalytic activity">
    <reaction evidence="1">
        <text>Hydrolysis of terminal, non-reducing (1-&gt;4)-linked alpha-D-glucose residues with release of alpha-D-glucose.</text>
        <dbReference type="EC" id="3.2.1.20"/>
    </reaction>
</comment>
<organism evidence="5">
    <name type="scientific">Brugia malayi</name>
    <name type="common">Filarial nematode worm</name>
    <dbReference type="NCBI Taxonomy" id="6279"/>
    <lineage>
        <taxon>Eukaryota</taxon>
        <taxon>Metazoa</taxon>
        <taxon>Ecdysozoa</taxon>
        <taxon>Nematoda</taxon>
        <taxon>Chromadorea</taxon>
        <taxon>Rhabditida</taxon>
        <taxon>Spirurina</taxon>
        <taxon>Spiruromorpha</taxon>
        <taxon>Filarioidea</taxon>
        <taxon>Onchocercidae</taxon>
        <taxon>Brugia</taxon>
    </lineage>
</organism>
<accession>A0A0H5SMG8</accession>
<dbReference type="InterPro" id="IPR017853">
    <property type="entry name" value="GH"/>
</dbReference>
<dbReference type="Pfam" id="PF16028">
    <property type="entry name" value="SLC3A2_N"/>
    <property type="match status" value="1"/>
</dbReference>
<evidence type="ECO:0000256" key="2">
    <source>
        <dbReference type="ARBA" id="ARBA00012741"/>
    </source>
</evidence>
<evidence type="ECO:0000259" key="4">
    <source>
        <dbReference type="SMART" id="SM00642"/>
    </source>
</evidence>
<dbReference type="AlphaFoldDB" id="A0A0H5SMG8"/>